<accession>A0A8S4EWJ8</accession>
<name>A0A8S4EWJ8_PLUXY</name>
<feature type="domain" description="Peptidase S1" evidence="2">
    <location>
        <begin position="6"/>
        <end position="92"/>
    </location>
</feature>
<sequence>MCPLRKLRFSEVIKPACIGLPPAAGESIIATGWGRTEFGGESSEELRGVSIPVWDMATCSRVLGPSRKLPQGPSADSQLCAGEVEGGKDTCQVRHGWTSQLVYCDCDIMRCS</sequence>
<evidence type="ECO:0000259" key="2">
    <source>
        <dbReference type="Pfam" id="PF00089"/>
    </source>
</evidence>
<comment type="caution">
    <text evidence="3">The sequence shown here is derived from an EMBL/GenBank/DDBJ whole genome shotgun (WGS) entry which is preliminary data.</text>
</comment>
<evidence type="ECO:0000313" key="4">
    <source>
        <dbReference type="Proteomes" id="UP000653454"/>
    </source>
</evidence>
<keyword evidence="1" id="KW-1015">Disulfide bond</keyword>
<keyword evidence="4" id="KW-1185">Reference proteome</keyword>
<dbReference type="InterPro" id="IPR043504">
    <property type="entry name" value="Peptidase_S1_PA_chymotrypsin"/>
</dbReference>
<proteinExistence type="predicted"/>
<dbReference type="GO" id="GO:0006508">
    <property type="term" value="P:proteolysis"/>
    <property type="evidence" value="ECO:0007669"/>
    <property type="project" value="InterPro"/>
</dbReference>
<reference evidence="3" key="1">
    <citation type="submission" date="2020-11" db="EMBL/GenBank/DDBJ databases">
        <authorList>
            <person name="Whiteford S."/>
        </authorList>
    </citation>
    <scope>NUCLEOTIDE SEQUENCE</scope>
</reference>
<dbReference type="SUPFAM" id="SSF50494">
    <property type="entry name" value="Trypsin-like serine proteases"/>
    <property type="match status" value="1"/>
</dbReference>
<organism evidence="3 4">
    <name type="scientific">Plutella xylostella</name>
    <name type="common">Diamondback moth</name>
    <name type="synonym">Plutella maculipennis</name>
    <dbReference type="NCBI Taxonomy" id="51655"/>
    <lineage>
        <taxon>Eukaryota</taxon>
        <taxon>Metazoa</taxon>
        <taxon>Ecdysozoa</taxon>
        <taxon>Arthropoda</taxon>
        <taxon>Hexapoda</taxon>
        <taxon>Insecta</taxon>
        <taxon>Pterygota</taxon>
        <taxon>Neoptera</taxon>
        <taxon>Endopterygota</taxon>
        <taxon>Lepidoptera</taxon>
        <taxon>Glossata</taxon>
        <taxon>Ditrysia</taxon>
        <taxon>Yponomeutoidea</taxon>
        <taxon>Plutellidae</taxon>
        <taxon>Plutella</taxon>
    </lineage>
</organism>
<dbReference type="Proteomes" id="UP000653454">
    <property type="component" value="Unassembled WGS sequence"/>
</dbReference>
<dbReference type="GO" id="GO:0004252">
    <property type="term" value="F:serine-type endopeptidase activity"/>
    <property type="evidence" value="ECO:0007669"/>
    <property type="project" value="InterPro"/>
</dbReference>
<gene>
    <name evidence="3" type="ORF">PLXY2_LOCUS7009</name>
</gene>
<dbReference type="InterPro" id="IPR001254">
    <property type="entry name" value="Trypsin_dom"/>
</dbReference>
<evidence type="ECO:0000256" key="1">
    <source>
        <dbReference type="ARBA" id="ARBA00023157"/>
    </source>
</evidence>
<dbReference type="PANTHER" id="PTHR24253">
    <property type="entry name" value="TRANSMEMBRANE PROTEASE SERINE"/>
    <property type="match status" value="1"/>
</dbReference>
<dbReference type="InterPro" id="IPR009003">
    <property type="entry name" value="Peptidase_S1_PA"/>
</dbReference>
<protein>
    <submittedName>
        <fullName evidence="3">(diamondback moth) hypothetical protein</fullName>
    </submittedName>
</protein>
<dbReference type="EMBL" id="CAJHNJ030000023">
    <property type="protein sequence ID" value="CAG9119913.1"/>
    <property type="molecule type" value="Genomic_DNA"/>
</dbReference>
<dbReference type="Pfam" id="PF00089">
    <property type="entry name" value="Trypsin"/>
    <property type="match status" value="1"/>
</dbReference>
<dbReference type="PANTHER" id="PTHR24253:SF153">
    <property type="entry name" value="SERINE PROTEASE HEPSIN"/>
    <property type="match status" value="1"/>
</dbReference>
<dbReference type="Gene3D" id="2.40.10.10">
    <property type="entry name" value="Trypsin-like serine proteases"/>
    <property type="match status" value="2"/>
</dbReference>
<dbReference type="AlphaFoldDB" id="A0A8S4EWJ8"/>
<evidence type="ECO:0000313" key="3">
    <source>
        <dbReference type="EMBL" id="CAG9119913.1"/>
    </source>
</evidence>